<proteinExistence type="predicted"/>
<dbReference type="NCBIfam" id="TIGR03999">
    <property type="entry name" value="thiol_BshA"/>
    <property type="match status" value="1"/>
</dbReference>
<gene>
    <name evidence="3" type="ORF">GGR42_000764</name>
</gene>
<comment type="caution">
    <text evidence="3">The sequence shown here is derived from an EMBL/GenBank/DDBJ whole genome shotgun (WGS) entry which is preliminary data.</text>
</comment>
<accession>A0A846QUS0</accession>
<evidence type="ECO:0000313" key="4">
    <source>
        <dbReference type="Proteomes" id="UP000590442"/>
    </source>
</evidence>
<dbReference type="InterPro" id="IPR050194">
    <property type="entry name" value="Glycosyltransferase_grp1"/>
</dbReference>
<sequence length="381" mass="42889">MKIAIVCYPTFGGSGVVATELGIALADRGHEVHFITYRQPVRLGLLSNKIYFHEVHVPEYPLFHYQPYELALSSKLVDTIKLFGIELLHVHYAIPHAYAGYMAKKILEEEGIYIPMITTLHGTDITLVGNHPFYKPAVTFSINKSDIVTSVSENLKKSTLELFEIDKEIEVIPNFIDKEKYSTKYTDCQRSLMANDDEKIVTHISNFRKVKRIPDVIKVFHKINEKLPAKLIMVGEGPEKEKAELQCEKLGITNRVVFLGNSNEIDRILCFSDLFLLPSQTESFGLAALEAMINRVPVVSTNSGGLQEVNKHGITGFLSNVGDVDDMAKNALHILSNDKELKKFKESAFKTALSFDILNILPLYESIYDKAYKGRLKASYG</sequence>
<dbReference type="InterPro" id="IPR001296">
    <property type="entry name" value="Glyco_trans_1"/>
</dbReference>
<dbReference type="PANTHER" id="PTHR45947">
    <property type="entry name" value="SULFOQUINOVOSYL TRANSFERASE SQD2"/>
    <property type="match status" value="1"/>
</dbReference>
<protein>
    <submittedName>
        <fullName evidence="3">N-acetyl-alpha-D-glucosaminyl L-malate synthase BshA</fullName>
    </submittedName>
</protein>
<evidence type="ECO:0000313" key="3">
    <source>
        <dbReference type="EMBL" id="NJB70302.1"/>
    </source>
</evidence>
<dbReference type="PANTHER" id="PTHR45947:SF3">
    <property type="entry name" value="SULFOQUINOVOSYL TRANSFERASE SQD2"/>
    <property type="match status" value="1"/>
</dbReference>
<evidence type="ECO:0000259" key="2">
    <source>
        <dbReference type="Pfam" id="PF13439"/>
    </source>
</evidence>
<feature type="domain" description="Glycosyltransferase subfamily 4-like N-terminal" evidence="2">
    <location>
        <begin position="11"/>
        <end position="179"/>
    </location>
</feature>
<dbReference type="RefSeq" id="WP_167960989.1">
    <property type="nucleotide sequence ID" value="NZ_JAATJJ010000001.1"/>
</dbReference>
<dbReference type="InterPro" id="IPR023881">
    <property type="entry name" value="Thiol_BshA"/>
</dbReference>
<feature type="domain" description="Glycosyl transferase family 1" evidence="1">
    <location>
        <begin position="192"/>
        <end position="350"/>
    </location>
</feature>
<dbReference type="Pfam" id="PF13439">
    <property type="entry name" value="Glyco_transf_4"/>
    <property type="match status" value="1"/>
</dbReference>
<dbReference type="Proteomes" id="UP000590442">
    <property type="component" value="Unassembled WGS sequence"/>
</dbReference>
<organism evidence="3 4">
    <name type="scientific">Saonia flava</name>
    <dbReference type="NCBI Taxonomy" id="523696"/>
    <lineage>
        <taxon>Bacteria</taxon>
        <taxon>Pseudomonadati</taxon>
        <taxon>Bacteroidota</taxon>
        <taxon>Flavobacteriia</taxon>
        <taxon>Flavobacteriales</taxon>
        <taxon>Flavobacteriaceae</taxon>
        <taxon>Saonia</taxon>
    </lineage>
</organism>
<dbReference type="SUPFAM" id="SSF53756">
    <property type="entry name" value="UDP-Glycosyltransferase/glycogen phosphorylase"/>
    <property type="match status" value="1"/>
</dbReference>
<dbReference type="GO" id="GO:0071793">
    <property type="term" value="P:bacillithiol biosynthetic process"/>
    <property type="evidence" value="ECO:0007669"/>
    <property type="project" value="InterPro"/>
</dbReference>
<dbReference type="AlphaFoldDB" id="A0A846QUS0"/>
<dbReference type="EMBL" id="JAATJJ010000001">
    <property type="protein sequence ID" value="NJB70302.1"/>
    <property type="molecule type" value="Genomic_DNA"/>
</dbReference>
<dbReference type="GO" id="GO:0016757">
    <property type="term" value="F:glycosyltransferase activity"/>
    <property type="evidence" value="ECO:0007669"/>
    <property type="project" value="InterPro"/>
</dbReference>
<name>A0A846QUS0_9FLAO</name>
<dbReference type="Gene3D" id="3.40.50.2000">
    <property type="entry name" value="Glycogen Phosphorylase B"/>
    <property type="match status" value="2"/>
</dbReference>
<keyword evidence="4" id="KW-1185">Reference proteome</keyword>
<dbReference type="InterPro" id="IPR028098">
    <property type="entry name" value="Glyco_trans_4-like_N"/>
</dbReference>
<reference evidence="3 4" key="1">
    <citation type="submission" date="2020-03" db="EMBL/GenBank/DDBJ databases">
        <title>Genomic Encyclopedia of Type Strains, Phase IV (KMG-IV): sequencing the most valuable type-strain genomes for metagenomic binning, comparative biology and taxonomic classification.</title>
        <authorList>
            <person name="Goeker M."/>
        </authorList>
    </citation>
    <scope>NUCLEOTIDE SEQUENCE [LARGE SCALE GENOMIC DNA]</scope>
    <source>
        <strain evidence="3 4">DSM 29762</strain>
    </source>
</reference>
<dbReference type="Pfam" id="PF00534">
    <property type="entry name" value="Glycos_transf_1"/>
    <property type="match status" value="1"/>
</dbReference>
<evidence type="ECO:0000259" key="1">
    <source>
        <dbReference type="Pfam" id="PF00534"/>
    </source>
</evidence>